<reference evidence="2 3" key="1">
    <citation type="journal article" date="2017" name="ISME J.">
        <title>Energy and carbon metabolisms in a deep terrestrial subsurface fluid microbial community.</title>
        <authorList>
            <person name="Momper L."/>
            <person name="Jungbluth S.P."/>
            <person name="Lee M.D."/>
            <person name="Amend J.P."/>
        </authorList>
    </citation>
    <scope>NUCLEOTIDE SEQUENCE [LARGE SCALE GENOMIC DNA]</scope>
    <source>
        <strain evidence="2">SURF_5</strain>
    </source>
</reference>
<name>A0A3A4P4A0_ABYX5</name>
<dbReference type="InterPro" id="IPR050177">
    <property type="entry name" value="Lipid_A_modif_metabolic_enz"/>
</dbReference>
<evidence type="ECO:0000313" key="2">
    <source>
        <dbReference type="EMBL" id="RJP24180.1"/>
    </source>
</evidence>
<evidence type="ECO:0000313" key="3">
    <source>
        <dbReference type="Proteomes" id="UP000265882"/>
    </source>
</evidence>
<dbReference type="Pfam" id="PF01370">
    <property type="entry name" value="Epimerase"/>
    <property type="match status" value="1"/>
</dbReference>
<dbReference type="EMBL" id="QZKU01000039">
    <property type="protein sequence ID" value="RJP24180.1"/>
    <property type="molecule type" value="Genomic_DNA"/>
</dbReference>
<protein>
    <submittedName>
        <fullName evidence="2">NAD(P)-dependent oxidoreductase</fullName>
    </submittedName>
</protein>
<accession>A0A3A4P4A0</accession>
<dbReference type="InterPro" id="IPR036291">
    <property type="entry name" value="NAD(P)-bd_dom_sf"/>
</dbReference>
<feature type="domain" description="NAD-dependent epimerase/dehydratase" evidence="1">
    <location>
        <begin position="10"/>
        <end position="248"/>
    </location>
</feature>
<sequence length="354" mass="38898">MKKRGSILFALITGACGLLGRRLAEELIARGHNVRVIDLNDFAGVGRAGFIGRDAQPTGESGVEFMRGDVRNAQTARAACKGVDVVFHLAALLPQSKASAENMYSINVRGTETMLMASVAESVRRFIYSSSVEVYGVPDRVPVTEDAPKKLLGPYSRTKLDCEEMCARHSADFGIETVALRMPMILGPGYYHERFFTKMFDDLGRGRTVRIIGDGSNRYQAVASSDVVEACLLAAEEPAAAGEVFNICSDPDRVLPVRDTIFRLVERTGSRSKVSHVNKMLARAAIKLTSAIGRPLLLDEYHEVAFADYVFDITKARQLIGYSPQKDDVQAMVETVLWYWETNGIAHSPALLTE</sequence>
<organism evidence="2 3">
    <name type="scientific">Abyssobacteria bacterium (strain SURF_5)</name>
    <dbReference type="NCBI Taxonomy" id="2093360"/>
    <lineage>
        <taxon>Bacteria</taxon>
        <taxon>Pseudomonadati</taxon>
        <taxon>Candidatus Hydrogenedentota</taxon>
        <taxon>Candidatus Abyssobacteria</taxon>
    </lineage>
</organism>
<dbReference type="AlphaFoldDB" id="A0A3A4P4A0"/>
<dbReference type="InterPro" id="IPR001509">
    <property type="entry name" value="Epimerase_deHydtase"/>
</dbReference>
<gene>
    <name evidence="2" type="ORF">C4520_04635</name>
</gene>
<dbReference type="Gene3D" id="3.40.50.720">
    <property type="entry name" value="NAD(P)-binding Rossmann-like Domain"/>
    <property type="match status" value="1"/>
</dbReference>
<dbReference type="Proteomes" id="UP000265882">
    <property type="component" value="Unassembled WGS sequence"/>
</dbReference>
<dbReference type="PANTHER" id="PTHR43245">
    <property type="entry name" value="BIFUNCTIONAL POLYMYXIN RESISTANCE PROTEIN ARNA"/>
    <property type="match status" value="1"/>
</dbReference>
<comment type="caution">
    <text evidence="2">The sequence shown here is derived from an EMBL/GenBank/DDBJ whole genome shotgun (WGS) entry which is preliminary data.</text>
</comment>
<proteinExistence type="predicted"/>
<evidence type="ECO:0000259" key="1">
    <source>
        <dbReference type="Pfam" id="PF01370"/>
    </source>
</evidence>
<dbReference type="SUPFAM" id="SSF51735">
    <property type="entry name" value="NAD(P)-binding Rossmann-fold domains"/>
    <property type="match status" value="1"/>
</dbReference>
<dbReference type="PROSITE" id="PS51257">
    <property type="entry name" value="PROKAR_LIPOPROTEIN"/>
    <property type="match status" value="1"/>
</dbReference>